<dbReference type="Gene3D" id="3.40.50.1820">
    <property type="entry name" value="alpha/beta hydrolase"/>
    <property type="match status" value="1"/>
</dbReference>
<feature type="domain" description="AB hydrolase-1" evidence="1">
    <location>
        <begin position="38"/>
        <end position="279"/>
    </location>
</feature>
<keyword evidence="3" id="KW-1185">Reference proteome</keyword>
<evidence type="ECO:0000259" key="1">
    <source>
        <dbReference type="Pfam" id="PF12697"/>
    </source>
</evidence>
<sequence length="294" mass="33000">MLLHKIRQWSGIQRRLYPEPEDLKIKEDKIHSSMMSHFVMVHGASHGAWCWFKVRALLETSGYKVTCLDLTSAGIDRTDPNTVFTLEEYNKPLINLLHNLPHNEKVILVGHSIGGLNVTDAINRFGYGKIHTAVYVAADMSDRRTEDVKVLFPASINQGAAQNGISPDMFELEYALGPDKFPTSIMVKKEYQRELYYHMSPVEDSTLASMVLKPAPARVFACAPFEGGPPDAAKVRRVYIRTLNDHLFKLENQDAMIAKCNPSQIFNIDSEHCPFFSNPLVLSGLLVQLAASIN</sequence>
<dbReference type="PANTHER" id="PTHR10992:SF1010">
    <property type="entry name" value="METHYLESTERASE 17-LIKE"/>
    <property type="match status" value="1"/>
</dbReference>
<gene>
    <name evidence="2" type="ORF">CISIN_1g022603mg</name>
</gene>
<proteinExistence type="predicted"/>
<dbReference type="InterPro" id="IPR029058">
    <property type="entry name" value="AB_hydrolase_fold"/>
</dbReference>
<accession>A0A067EZ74</accession>
<name>A0A067EZ74_CITSI</name>
<dbReference type="PANTHER" id="PTHR10992">
    <property type="entry name" value="METHYLESTERASE FAMILY MEMBER"/>
    <property type="match status" value="1"/>
</dbReference>
<dbReference type="InterPro" id="IPR045889">
    <property type="entry name" value="MES/HNL"/>
</dbReference>
<evidence type="ECO:0000313" key="3">
    <source>
        <dbReference type="Proteomes" id="UP000027120"/>
    </source>
</evidence>
<dbReference type="GO" id="GO:0080030">
    <property type="term" value="F:methyl indole-3-acetate esterase activity"/>
    <property type="evidence" value="ECO:0000318"/>
    <property type="project" value="GO_Central"/>
</dbReference>
<evidence type="ECO:0000313" key="2">
    <source>
        <dbReference type="EMBL" id="KDO60408.1"/>
    </source>
</evidence>
<dbReference type="eggNOG" id="ENOG502QRBN">
    <property type="taxonomic scope" value="Eukaryota"/>
</dbReference>
<dbReference type="GO" id="GO:0009694">
    <property type="term" value="P:jasmonic acid metabolic process"/>
    <property type="evidence" value="ECO:0000318"/>
    <property type="project" value="GO_Central"/>
</dbReference>
<dbReference type="PaxDb" id="2711-XP_006479484.1"/>
<dbReference type="Pfam" id="PF12697">
    <property type="entry name" value="Abhydrolase_6"/>
    <property type="match status" value="1"/>
</dbReference>
<protein>
    <recommendedName>
        <fullName evidence="1">AB hydrolase-1 domain-containing protein</fullName>
    </recommendedName>
</protein>
<dbReference type="AlphaFoldDB" id="A0A067EZ74"/>
<dbReference type="EMBL" id="KK784932">
    <property type="protein sequence ID" value="KDO60408.1"/>
    <property type="molecule type" value="Genomic_DNA"/>
</dbReference>
<reference evidence="2 3" key="1">
    <citation type="submission" date="2014-04" db="EMBL/GenBank/DDBJ databases">
        <authorList>
            <consortium name="International Citrus Genome Consortium"/>
            <person name="Gmitter F."/>
            <person name="Chen C."/>
            <person name="Farmerie W."/>
            <person name="Harkins T."/>
            <person name="Desany B."/>
            <person name="Mohiuddin M."/>
            <person name="Kodira C."/>
            <person name="Borodovsky M."/>
            <person name="Lomsadze A."/>
            <person name="Burns P."/>
            <person name="Jenkins J."/>
            <person name="Prochnik S."/>
            <person name="Shu S."/>
            <person name="Chapman J."/>
            <person name="Pitluck S."/>
            <person name="Schmutz J."/>
            <person name="Rokhsar D."/>
        </authorList>
    </citation>
    <scope>NUCLEOTIDE SEQUENCE</scope>
</reference>
<dbReference type="GO" id="GO:0009696">
    <property type="term" value="P:salicylic acid metabolic process"/>
    <property type="evidence" value="ECO:0000318"/>
    <property type="project" value="GO_Central"/>
</dbReference>
<dbReference type="GO" id="GO:0080031">
    <property type="term" value="F:methyl salicylate esterase activity"/>
    <property type="evidence" value="ECO:0000318"/>
    <property type="project" value="GO_Central"/>
</dbReference>
<dbReference type="GO" id="GO:0080032">
    <property type="term" value="F:methyl jasmonate esterase activity"/>
    <property type="evidence" value="ECO:0000318"/>
    <property type="project" value="GO_Central"/>
</dbReference>
<organism evidence="2 3">
    <name type="scientific">Citrus sinensis</name>
    <name type="common">Sweet orange</name>
    <name type="synonym">Citrus aurantium var. sinensis</name>
    <dbReference type="NCBI Taxonomy" id="2711"/>
    <lineage>
        <taxon>Eukaryota</taxon>
        <taxon>Viridiplantae</taxon>
        <taxon>Streptophyta</taxon>
        <taxon>Embryophyta</taxon>
        <taxon>Tracheophyta</taxon>
        <taxon>Spermatophyta</taxon>
        <taxon>Magnoliopsida</taxon>
        <taxon>eudicotyledons</taxon>
        <taxon>Gunneridae</taxon>
        <taxon>Pentapetalae</taxon>
        <taxon>rosids</taxon>
        <taxon>malvids</taxon>
        <taxon>Sapindales</taxon>
        <taxon>Rutaceae</taxon>
        <taxon>Aurantioideae</taxon>
        <taxon>Citrus</taxon>
    </lineage>
</organism>
<dbReference type="InterPro" id="IPR000073">
    <property type="entry name" value="AB_hydrolase_1"/>
</dbReference>
<dbReference type="Proteomes" id="UP000027120">
    <property type="component" value="Unassembled WGS sequence"/>
</dbReference>
<dbReference type="SMR" id="A0A067EZ74"/>
<dbReference type="SUPFAM" id="SSF53474">
    <property type="entry name" value="alpha/beta-Hydrolases"/>
    <property type="match status" value="1"/>
</dbReference>